<keyword evidence="3" id="KW-1185">Reference proteome</keyword>
<keyword evidence="1" id="KW-1133">Transmembrane helix</keyword>
<gene>
    <name evidence="2" type="ORF">Rhola_00010300</name>
</gene>
<feature type="transmembrane region" description="Helical" evidence="1">
    <location>
        <begin position="89"/>
        <end position="109"/>
    </location>
</feature>
<dbReference type="eggNOG" id="ENOG50325BW">
    <property type="taxonomic scope" value="Bacteria"/>
</dbReference>
<evidence type="ECO:0000256" key="1">
    <source>
        <dbReference type="SAM" id="Phobius"/>
    </source>
</evidence>
<reference evidence="2 3" key="1">
    <citation type="journal article" date="2014" name="Int. J. Syst. Evol. Microbiol.">
        <title>Rhodoluna lacicola gen. nov., sp. nov., a planktonic freshwater bacterium with stream-lined genome.</title>
        <authorList>
            <person name="Hahn M."/>
            <person name="Schmidt J."/>
            <person name="Taipale S.J."/>
            <person name="Doolittle W.F."/>
            <person name="Koll U."/>
        </authorList>
    </citation>
    <scope>NUCLEOTIDE SEQUENCE [LARGE SCALE GENOMIC DNA]</scope>
    <source>
        <strain evidence="2 3">MWH-Ta8</strain>
    </source>
</reference>
<name>A0A060JML6_9MICO</name>
<dbReference type="AlphaFoldDB" id="A0A060JML6"/>
<dbReference type="EMBL" id="CP007490">
    <property type="protein sequence ID" value="AIC47828.1"/>
    <property type="molecule type" value="Genomic_DNA"/>
</dbReference>
<organism evidence="2 3">
    <name type="scientific">Rhodoluna lacicola</name>
    <dbReference type="NCBI Taxonomy" id="529884"/>
    <lineage>
        <taxon>Bacteria</taxon>
        <taxon>Bacillati</taxon>
        <taxon>Actinomycetota</taxon>
        <taxon>Actinomycetes</taxon>
        <taxon>Micrococcales</taxon>
        <taxon>Microbacteriaceae</taxon>
        <taxon>Luna cluster</taxon>
        <taxon>Luna-1 subcluster</taxon>
        <taxon>Rhodoluna</taxon>
    </lineage>
</organism>
<proteinExistence type="predicted"/>
<dbReference type="KEGG" id="rla:Rhola_00010300"/>
<evidence type="ECO:0000313" key="3">
    <source>
        <dbReference type="Proteomes" id="UP000067708"/>
    </source>
</evidence>
<keyword evidence="1" id="KW-0812">Transmembrane</keyword>
<feature type="transmembrane region" description="Helical" evidence="1">
    <location>
        <begin position="66"/>
        <end position="83"/>
    </location>
</feature>
<accession>A0A060JML6</accession>
<evidence type="ECO:0000313" key="2">
    <source>
        <dbReference type="EMBL" id="AIC47828.1"/>
    </source>
</evidence>
<sequence length="211" mass="24012">MFLIIAGLWLWVFIPSWFKRSHERQADKTSKRQVRREVKLSRSSVQKSAISNLAERNYRLAMTQRIFSAIAFFSFATSIASIFLAVSQIFYWIVTLTFSAIFVASLAIVRSAKRKSLEVLALASKSRANVFASVSNSLRYEDQQGFIAGNPVDTRAWEANRLPAPRQRIGELEMPTLAEVVEIEERVIKKSQPTLDSTALDEILRRRRANG</sequence>
<keyword evidence="1" id="KW-0472">Membrane</keyword>
<dbReference type="HOGENOM" id="CLU_1304083_0_0_11"/>
<protein>
    <submittedName>
        <fullName evidence="2">Uncharacterized protein</fullName>
    </submittedName>
</protein>
<dbReference type="Proteomes" id="UP000067708">
    <property type="component" value="Chromosome"/>
</dbReference>
<dbReference type="STRING" id="529884.Rhola_00010300"/>